<dbReference type="InterPro" id="IPR017624">
    <property type="entry name" value="Catechol_2-3_dOase"/>
</dbReference>
<evidence type="ECO:0000256" key="6">
    <source>
        <dbReference type="ARBA" id="ARBA00022190"/>
    </source>
</evidence>
<evidence type="ECO:0000256" key="10">
    <source>
        <dbReference type="ARBA" id="ARBA00022964"/>
    </source>
</evidence>
<comment type="catalytic activity">
    <reaction evidence="1">
        <text>catechol + O2 = (2Z,4E)-2-hydroxy-6-oxohexa-2,4-dienoate + H(+)</text>
        <dbReference type="Rhea" id="RHEA:17337"/>
        <dbReference type="ChEBI" id="CHEBI:15378"/>
        <dbReference type="ChEBI" id="CHEBI:15379"/>
        <dbReference type="ChEBI" id="CHEBI:18135"/>
        <dbReference type="ChEBI" id="CHEBI:71198"/>
        <dbReference type="EC" id="1.13.11.2"/>
    </reaction>
</comment>
<keyword evidence="18" id="KW-1185">Reference proteome</keyword>
<comment type="subunit">
    <text evidence="4">Homotetramer.</text>
</comment>
<keyword evidence="10 15" id="KW-0223">Dioxygenase</keyword>
<dbReference type="InterPro" id="IPR004360">
    <property type="entry name" value="Glyas_Fos-R_dOase_dom"/>
</dbReference>
<evidence type="ECO:0000256" key="4">
    <source>
        <dbReference type="ARBA" id="ARBA00011881"/>
    </source>
</evidence>
<dbReference type="PROSITE" id="PS51819">
    <property type="entry name" value="VOC"/>
    <property type="match status" value="2"/>
</dbReference>
<evidence type="ECO:0000256" key="1">
    <source>
        <dbReference type="ARBA" id="ARBA00000163"/>
    </source>
</evidence>
<evidence type="ECO:0000256" key="13">
    <source>
        <dbReference type="ARBA" id="ARBA00030369"/>
    </source>
</evidence>
<dbReference type="EMBL" id="AP022871">
    <property type="protein sequence ID" value="BCB89514.1"/>
    <property type="molecule type" value="Genomic_DNA"/>
</dbReference>
<keyword evidence="9 15" id="KW-0058">Aromatic hydrocarbons catabolism</keyword>
<feature type="domain" description="VOC" evidence="16">
    <location>
        <begin position="5"/>
        <end position="118"/>
    </location>
</feature>
<dbReference type="AlphaFoldDB" id="A0A6F8YTS8"/>
<comment type="cofactor">
    <cofactor evidence="2 15">
        <name>Fe(2+)</name>
        <dbReference type="ChEBI" id="CHEBI:29033"/>
    </cofactor>
</comment>
<evidence type="ECO:0000256" key="14">
    <source>
        <dbReference type="ARBA" id="ARBA00031146"/>
    </source>
</evidence>
<dbReference type="Proteomes" id="UP000503011">
    <property type="component" value="Chromosome"/>
</dbReference>
<keyword evidence="8" id="KW-0677">Repeat</keyword>
<evidence type="ECO:0000259" key="16">
    <source>
        <dbReference type="PROSITE" id="PS51819"/>
    </source>
</evidence>
<evidence type="ECO:0000256" key="8">
    <source>
        <dbReference type="ARBA" id="ARBA00022737"/>
    </source>
</evidence>
<dbReference type="EC" id="1.13.11.2" evidence="5"/>
<dbReference type="NCBIfam" id="TIGR03211">
    <property type="entry name" value="catechol_2_3"/>
    <property type="match status" value="1"/>
</dbReference>
<dbReference type="RefSeq" id="WP_173161418.1">
    <property type="nucleotide sequence ID" value="NZ_AP022871.1"/>
</dbReference>
<dbReference type="SUPFAM" id="SSF54593">
    <property type="entry name" value="Glyoxalase/Bleomycin resistance protein/Dihydroxybiphenyl dioxygenase"/>
    <property type="match status" value="1"/>
</dbReference>
<keyword evidence="12 15" id="KW-0408">Iron</keyword>
<dbReference type="Gene3D" id="3.10.180.10">
    <property type="entry name" value="2,3-Dihydroxybiphenyl 1,2-Dioxygenase, domain 1"/>
    <property type="match status" value="2"/>
</dbReference>
<feature type="domain" description="VOC" evidence="16">
    <location>
        <begin position="145"/>
        <end position="265"/>
    </location>
</feature>
<evidence type="ECO:0000256" key="9">
    <source>
        <dbReference type="ARBA" id="ARBA00022797"/>
    </source>
</evidence>
<evidence type="ECO:0000256" key="5">
    <source>
        <dbReference type="ARBA" id="ARBA00013117"/>
    </source>
</evidence>
<dbReference type="InterPro" id="IPR037523">
    <property type="entry name" value="VOC_core"/>
</dbReference>
<organism evidence="17 18">
    <name type="scientific">Phytohabitans suffuscus</name>
    <dbReference type="NCBI Taxonomy" id="624315"/>
    <lineage>
        <taxon>Bacteria</taxon>
        <taxon>Bacillati</taxon>
        <taxon>Actinomycetota</taxon>
        <taxon>Actinomycetes</taxon>
        <taxon>Micromonosporales</taxon>
        <taxon>Micromonosporaceae</taxon>
    </lineage>
</organism>
<evidence type="ECO:0000313" key="17">
    <source>
        <dbReference type="EMBL" id="BCB89514.1"/>
    </source>
</evidence>
<evidence type="ECO:0000256" key="2">
    <source>
        <dbReference type="ARBA" id="ARBA00001954"/>
    </source>
</evidence>
<dbReference type="GO" id="GO:0018577">
    <property type="term" value="F:catechol 2,3-dioxygenase activity"/>
    <property type="evidence" value="ECO:0007669"/>
    <property type="project" value="UniProtKB-EC"/>
</dbReference>
<dbReference type="Pfam" id="PF00903">
    <property type="entry name" value="Glyoxalase"/>
    <property type="match status" value="1"/>
</dbReference>
<keyword evidence="11 15" id="KW-0560">Oxidoreductase</keyword>
<evidence type="ECO:0000256" key="15">
    <source>
        <dbReference type="RuleBase" id="RU000683"/>
    </source>
</evidence>
<dbReference type="KEGG" id="psuu:Psuf_068270"/>
<accession>A0A6F8YTS8</accession>
<evidence type="ECO:0000313" key="18">
    <source>
        <dbReference type="Proteomes" id="UP000503011"/>
    </source>
</evidence>
<gene>
    <name evidence="17" type="ORF">Psuf_068270</name>
</gene>
<evidence type="ECO:0000256" key="3">
    <source>
        <dbReference type="ARBA" id="ARBA00008784"/>
    </source>
</evidence>
<dbReference type="GO" id="GO:0008198">
    <property type="term" value="F:ferrous iron binding"/>
    <property type="evidence" value="ECO:0007669"/>
    <property type="project" value="InterPro"/>
</dbReference>
<name>A0A6F8YTS8_9ACTN</name>
<reference evidence="17 18" key="1">
    <citation type="submission" date="2020-03" db="EMBL/GenBank/DDBJ databases">
        <title>Whole genome shotgun sequence of Phytohabitans suffuscus NBRC 105367.</title>
        <authorList>
            <person name="Komaki H."/>
            <person name="Tamura T."/>
        </authorList>
    </citation>
    <scope>NUCLEOTIDE SEQUENCE [LARGE SCALE GENOMIC DNA]</scope>
    <source>
        <strain evidence="17 18">NBRC 105367</strain>
    </source>
</reference>
<dbReference type="InterPro" id="IPR029068">
    <property type="entry name" value="Glyas_Bleomycin-R_OHBP_Dase"/>
</dbReference>
<sequence>MGVIRLGYVHARVTDLEAARRHYGDTLGMRLVHQKPDTLYYKAWDEWDHHSVVLEEGGVGLVKLGYKVERGEDLDRFEQRAQAFGAITERMSKGDNLGVGDGVRIVLPSDHVVELYQEIEVVGTDTGTVNPDPFPRHLVGVGVPRIDHALITAEDPGTVERFFAEVLDFGVSERVVTELDGGETLGSWMFCTNTPHDIAFIKGPNGKLHHFAYYLTDWAEIKRAGELFAMDDVSVDIGPTQHGITRGQTIYFFDPSGNRNEVFSGGYITYPDFPAITWTADQLAKGIFYISRELNERFTSVLT</sequence>
<protein>
    <recommendedName>
        <fullName evidence="6">Metapyrocatechase</fullName>
        <ecNumber evidence="5">1.13.11.2</ecNumber>
    </recommendedName>
    <alternativeName>
        <fullName evidence="14">CatO2ase</fullName>
    </alternativeName>
    <alternativeName>
        <fullName evidence="13">Catechol 2,3-dioxygenase</fullName>
    </alternativeName>
</protein>
<evidence type="ECO:0000256" key="7">
    <source>
        <dbReference type="ARBA" id="ARBA00022723"/>
    </source>
</evidence>
<dbReference type="Pfam" id="PF22247">
    <property type="entry name" value="Diox-like_N"/>
    <property type="match status" value="1"/>
</dbReference>
<dbReference type="InterPro" id="IPR000486">
    <property type="entry name" value="Xdiol_ring_cleave_dOase_1/2"/>
</dbReference>
<proteinExistence type="inferred from homology"/>
<keyword evidence="7" id="KW-0479">Metal-binding</keyword>
<reference evidence="17 18" key="2">
    <citation type="submission" date="2020-03" db="EMBL/GenBank/DDBJ databases">
        <authorList>
            <person name="Ichikawa N."/>
            <person name="Kimura A."/>
            <person name="Kitahashi Y."/>
            <person name="Uohara A."/>
        </authorList>
    </citation>
    <scope>NUCLEOTIDE SEQUENCE [LARGE SCALE GENOMIC DNA]</scope>
    <source>
        <strain evidence="17 18">NBRC 105367</strain>
    </source>
</reference>
<dbReference type="PROSITE" id="PS00082">
    <property type="entry name" value="EXTRADIOL_DIOXYGENAS"/>
    <property type="match status" value="1"/>
</dbReference>
<comment type="similarity">
    <text evidence="3 15">Belongs to the extradiol ring-cleavage dioxygenase family.</text>
</comment>
<evidence type="ECO:0000256" key="12">
    <source>
        <dbReference type="ARBA" id="ARBA00023004"/>
    </source>
</evidence>
<dbReference type="InterPro" id="IPR054560">
    <property type="entry name" value="XylE-like_N"/>
</dbReference>
<evidence type="ECO:0000256" key="11">
    <source>
        <dbReference type="ARBA" id="ARBA00023002"/>
    </source>
</evidence>